<accession>A0A0M3KK36</accession>
<dbReference type="WBParaSite" id="ASIM_0002136501-mRNA-1">
    <property type="protein sequence ID" value="ASIM_0002136501-mRNA-1"/>
    <property type="gene ID" value="ASIM_0002136501"/>
</dbReference>
<dbReference type="AlphaFoldDB" id="A0A0M3KK36"/>
<proteinExistence type="predicted"/>
<reference evidence="1" key="1">
    <citation type="submission" date="2017-02" db="UniProtKB">
        <authorList>
            <consortium name="WormBaseParasite"/>
        </authorList>
    </citation>
    <scope>IDENTIFICATION</scope>
</reference>
<sequence>LRKPPIFEAQNHQRMVVIKRRTMRSNMNRANHRSRCKLIVVNLRRTSKNHLKRRKKNQRRTRTMTRKLKVDMDSAVYRLARRS</sequence>
<name>A0A0M3KK36_ANISI</name>
<organism evidence="1">
    <name type="scientific">Anisakis simplex</name>
    <name type="common">Herring worm</name>
    <dbReference type="NCBI Taxonomy" id="6269"/>
    <lineage>
        <taxon>Eukaryota</taxon>
        <taxon>Metazoa</taxon>
        <taxon>Ecdysozoa</taxon>
        <taxon>Nematoda</taxon>
        <taxon>Chromadorea</taxon>
        <taxon>Rhabditida</taxon>
        <taxon>Spirurina</taxon>
        <taxon>Ascaridomorpha</taxon>
        <taxon>Ascaridoidea</taxon>
        <taxon>Anisakidae</taxon>
        <taxon>Anisakis</taxon>
        <taxon>Anisakis simplex complex</taxon>
    </lineage>
</organism>
<evidence type="ECO:0000313" key="1">
    <source>
        <dbReference type="WBParaSite" id="ASIM_0002136501-mRNA-1"/>
    </source>
</evidence>
<protein>
    <submittedName>
        <fullName evidence="1">50S ribosomal protein L35</fullName>
    </submittedName>
</protein>